<dbReference type="Pfam" id="PF00067">
    <property type="entry name" value="p450"/>
    <property type="match status" value="1"/>
</dbReference>
<dbReference type="AlphaFoldDB" id="A0A2T9YH43"/>
<feature type="non-terminal residue" evidence="7">
    <location>
        <position position="1"/>
    </location>
</feature>
<dbReference type="OrthoDB" id="1844152at2759"/>
<dbReference type="EMBL" id="MBFR01000191">
    <property type="protein sequence ID" value="PVU91640.1"/>
    <property type="molecule type" value="Genomic_DNA"/>
</dbReference>
<evidence type="ECO:0000313" key="8">
    <source>
        <dbReference type="Proteomes" id="UP000245383"/>
    </source>
</evidence>
<keyword evidence="6" id="KW-0560">Oxidoreductase</keyword>
<evidence type="ECO:0000313" key="7">
    <source>
        <dbReference type="EMBL" id="PVU91640.1"/>
    </source>
</evidence>
<keyword evidence="4 5" id="KW-0408">Iron</keyword>
<name>A0A2T9YH43_9FUNG</name>
<comment type="caution">
    <text evidence="7">The sequence shown here is derived from an EMBL/GenBank/DDBJ whole genome shotgun (WGS) entry which is preliminary data.</text>
</comment>
<proteinExistence type="inferred from homology"/>
<dbReference type="InterPro" id="IPR001128">
    <property type="entry name" value="Cyt_P450"/>
</dbReference>
<dbReference type="GO" id="GO:0004497">
    <property type="term" value="F:monooxygenase activity"/>
    <property type="evidence" value="ECO:0007669"/>
    <property type="project" value="UniProtKB-KW"/>
</dbReference>
<dbReference type="PROSITE" id="PS00086">
    <property type="entry name" value="CYTOCHROME_P450"/>
    <property type="match status" value="1"/>
</dbReference>
<keyword evidence="6" id="KW-0503">Monooxygenase</keyword>
<organism evidence="7 8">
    <name type="scientific">Smittium simulii</name>
    <dbReference type="NCBI Taxonomy" id="133385"/>
    <lineage>
        <taxon>Eukaryota</taxon>
        <taxon>Fungi</taxon>
        <taxon>Fungi incertae sedis</taxon>
        <taxon>Zoopagomycota</taxon>
        <taxon>Kickxellomycotina</taxon>
        <taxon>Harpellomycetes</taxon>
        <taxon>Harpellales</taxon>
        <taxon>Legeriomycetaceae</taxon>
        <taxon>Smittium</taxon>
    </lineage>
</organism>
<dbReference type="Proteomes" id="UP000245383">
    <property type="component" value="Unassembled WGS sequence"/>
</dbReference>
<dbReference type="PANTHER" id="PTHR46206">
    <property type="entry name" value="CYTOCHROME P450"/>
    <property type="match status" value="1"/>
</dbReference>
<evidence type="ECO:0008006" key="9">
    <source>
        <dbReference type="Google" id="ProtNLM"/>
    </source>
</evidence>
<evidence type="ECO:0000256" key="4">
    <source>
        <dbReference type="ARBA" id="ARBA00023004"/>
    </source>
</evidence>
<reference evidence="7 8" key="1">
    <citation type="journal article" date="2018" name="MBio">
        <title>Comparative Genomics Reveals the Core Gene Toolbox for the Fungus-Insect Symbiosis.</title>
        <authorList>
            <person name="Wang Y."/>
            <person name="Stata M."/>
            <person name="Wang W."/>
            <person name="Stajich J.E."/>
            <person name="White M.M."/>
            <person name="Moncalvo J.M."/>
        </authorList>
    </citation>
    <scope>NUCLEOTIDE SEQUENCE [LARGE SCALE GENOMIC DNA]</scope>
    <source>
        <strain evidence="7 8">SWE-8-4</strain>
    </source>
</reference>
<keyword evidence="8" id="KW-1185">Reference proteome</keyword>
<dbReference type="GO" id="GO:0020037">
    <property type="term" value="F:heme binding"/>
    <property type="evidence" value="ECO:0007669"/>
    <property type="project" value="InterPro"/>
</dbReference>
<comment type="similarity">
    <text evidence="2 6">Belongs to the cytochrome P450 family.</text>
</comment>
<comment type="cofactor">
    <cofactor evidence="1 5">
        <name>heme</name>
        <dbReference type="ChEBI" id="CHEBI:30413"/>
    </cofactor>
</comment>
<dbReference type="GO" id="GO:0016705">
    <property type="term" value="F:oxidoreductase activity, acting on paired donors, with incorporation or reduction of molecular oxygen"/>
    <property type="evidence" value="ECO:0007669"/>
    <property type="project" value="InterPro"/>
</dbReference>
<evidence type="ECO:0000256" key="5">
    <source>
        <dbReference type="PIRSR" id="PIRSR602403-1"/>
    </source>
</evidence>
<dbReference type="SUPFAM" id="SSF48264">
    <property type="entry name" value="Cytochrome P450"/>
    <property type="match status" value="1"/>
</dbReference>
<feature type="binding site" description="axial binding residue" evidence="5">
    <location>
        <position position="391"/>
    </location>
    <ligand>
        <name>heme</name>
        <dbReference type="ChEBI" id="CHEBI:30413"/>
    </ligand>
    <ligandPart>
        <name>Fe</name>
        <dbReference type="ChEBI" id="CHEBI:18248"/>
    </ligandPart>
</feature>
<dbReference type="GO" id="GO:0005506">
    <property type="term" value="F:iron ion binding"/>
    <property type="evidence" value="ECO:0007669"/>
    <property type="project" value="InterPro"/>
</dbReference>
<gene>
    <name evidence="7" type="ORF">BB561_004289</name>
</gene>
<dbReference type="PRINTS" id="PR00465">
    <property type="entry name" value="EP450IV"/>
</dbReference>
<sequence>SFEPKVLTQKRLTGLMKYTKNSPIIDKKIYKIKDSKDISVLGKAFLVEYYSISELIINIPKSHILISTIFASHLRYKYPNMILSRYLSLFVSSFRLSAYIIRAQGIIQSGIHKYVGINGNRINKKQYQIDDVSAYIKNSILNAILFRFFDKDYKSPVLLSCIENLLRFDRNYSIKDFIFEKINAKVIGLISSYQSDKNTLISYLKYTFAQSKSRSSKSSVKVLHFISNNSEVFETSNFEVLADSIIKMINISLSLLTYKLNDVICWILNNVYIIDRLYFEQMTIIQNYGFDITPTVISKMVLLDIVIKEVTRLTQVISFTTRCLNKSVTLSNGVTLLEDSIISLNGASVHRQVELPNVDLNLHTNPQGENLDGLTDVSPENLAWSAGPHMCLAKDFAANFMKQYLAILIREYYFEPLFSRSASKHTRTLNFDRTFPKYGTIFTKRK</sequence>
<dbReference type="InterPro" id="IPR002403">
    <property type="entry name" value="Cyt_P450_E_grp-IV"/>
</dbReference>
<dbReference type="InterPro" id="IPR036396">
    <property type="entry name" value="Cyt_P450_sf"/>
</dbReference>
<protein>
    <recommendedName>
        <fullName evidence="9">Cytochrome P450</fullName>
    </recommendedName>
</protein>
<evidence type="ECO:0000256" key="6">
    <source>
        <dbReference type="RuleBase" id="RU000461"/>
    </source>
</evidence>
<accession>A0A2T9YH43</accession>
<keyword evidence="3 5" id="KW-0479">Metal-binding</keyword>
<evidence type="ECO:0000256" key="3">
    <source>
        <dbReference type="ARBA" id="ARBA00022723"/>
    </source>
</evidence>
<evidence type="ECO:0000256" key="1">
    <source>
        <dbReference type="ARBA" id="ARBA00001971"/>
    </source>
</evidence>
<dbReference type="InterPro" id="IPR017972">
    <property type="entry name" value="Cyt_P450_CS"/>
</dbReference>
<keyword evidence="5 6" id="KW-0349">Heme</keyword>
<evidence type="ECO:0000256" key="2">
    <source>
        <dbReference type="ARBA" id="ARBA00010617"/>
    </source>
</evidence>
<dbReference type="Gene3D" id="1.10.630.10">
    <property type="entry name" value="Cytochrome P450"/>
    <property type="match status" value="1"/>
</dbReference>